<dbReference type="EMBL" id="UINC01013158">
    <property type="protein sequence ID" value="SVA57028.1"/>
    <property type="molecule type" value="Genomic_DNA"/>
</dbReference>
<dbReference type="GO" id="GO:0016151">
    <property type="term" value="F:nickel cation binding"/>
    <property type="evidence" value="ECO:0007669"/>
    <property type="project" value="InterPro"/>
</dbReference>
<name>A0A381WXM7_9ZZZZ</name>
<organism evidence="1">
    <name type="scientific">marine metagenome</name>
    <dbReference type="NCBI Taxonomy" id="408172"/>
    <lineage>
        <taxon>unclassified sequences</taxon>
        <taxon>metagenomes</taxon>
        <taxon>ecological metagenomes</taxon>
    </lineage>
</organism>
<evidence type="ECO:0008006" key="2">
    <source>
        <dbReference type="Google" id="ProtNLM"/>
    </source>
</evidence>
<sequence length="152" mass="16536">MKIISRLFGDVQAHCDVPCGIYDPISAKIAAQTVLKMAIRLEAVDFAAGAPDPAMPNSVARYVAVKEEHAQGVKNELNILWSDYFKPEHLSDYPNLHELFWNADKLAGANKQGVSSSSAKELVDAVDGIAKIFWATKGVDYSDPNADVRFGA</sequence>
<dbReference type="Pfam" id="PF09055">
    <property type="entry name" value="Sod_Ni"/>
    <property type="match status" value="1"/>
</dbReference>
<dbReference type="InterPro" id="IPR036502">
    <property type="entry name" value="NiSOD_sf"/>
</dbReference>
<dbReference type="Gene3D" id="1.20.120.400">
    <property type="entry name" value="Nickel-containing superoxide dismutase"/>
    <property type="match status" value="1"/>
</dbReference>
<reference evidence="1" key="1">
    <citation type="submission" date="2018-05" db="EMBL/GenBank/DDBJ databases">
        <authorList>
            <person name="Lanie J.A."/>
            <person name="Ng W.-L."/>
            <person name="Kazmierczak K.M."/>
            <person name="Andrzejewski T.M."/>
            <person name="Davidsen T.M."/>
            <person name="Wayne K.J."/>
            <person name="Tettelin H."/>
            <person name="Glass J.I."/>
            <person name="Rusch D."/>
            <person name="Podicherti R."/>
            <person name="Tsui H.-C.T."/>
            <person name="Winkler M.E."/>
        </authorList>
    </citation>
    <scope>NUCLEOTIDE SEQUENCE</scope>
</reference>
<dbReference type="GO" id="GO:0004784">
    <property type="term" value="F:superoxide dismutase activity"/>
    <property type="evidence" value="ECO:0007669"/>
    <property type="project" value="InterPro"/>
</dbReference>
<dbReference type="SUPFAM" id="SSF109770">
    <property type="entry name" value="Nickel-containing superoxide dismutase, NiSOD"/>
    <property type="match status" value="1"/>
</dbReference>
<dbReference type="InterPro" id="IPR014123">
    <property type="entry name" value="Superoxide_dismutase_Ni-type"/>
</dbReference>
<accession>A0A381WXM7</accession>
<protein>
    <recommendedName>
        <fullName evidence="2">Superoxide dismutase, Ni</fullName>
    </recommendedName>
</protein>
<dbReference type="NCBIfam" id="TIGR02753">
    <property type="entry name" value="sodN"/>
    <property type="match status" value="1"/>
</dbReference>
<dbReference type="AlphaFoldDB" id="A0A381WXM7"/>
<proteinExistence type="predicted"/>
<evidence type="ECO:0000313" key="1">
    <source>
        <dbReference type="EMBL" id="SVA57028.1"/>
    </source>
</evidence>
<gene>
    <name evidence="1" type="ORF">METZ01_LOCUS109882</name>
</gene>